<reference evidence="1 3" key="1">
    <citation type="journal article" date="2011" name="Nature">
        <title>The Medicago genome provides insight into the evolution of rhizobial symbioses.</title>
        <authorList>
            <person name="Young N.D."/>
            <person name="Debelle F."/>
            <person name="Oldroyd G.E."/>
            <person name="Geurts R."/>
            <person name="Cannon S.B."/>
            <person name="Udvardi M.K."/>
            <person name="Benedito V.A."/>
            <person name="Mayer K.F."/>
            <person name="Gouzy J."/>
            <person name="Schoof H."/>
            <person name="Van de Peer Y."/>
            <person name="Proost S."/>
            <person name="Cook D.R."/>
            <person name="Meyers B.C."/>
            <person name="Spannagl M."/>
            <person name="Cheung F."/>
            <person name="De Mita S."/>
            <person name="Krishnakumar V."/>
            <person name="Gundlach H."/>
            <person name="Zhou S."/>
            <person name="Mudge J."/>
            <person name="Bharti A.K."/>
            <person name="Murray J.D."/>
            <person name="Naoumkina M.A."/>
            <person name="Rosen B."/>
            <person name="Silverstein K.A."/>
            <person name="Tang H."/>
            <person name="Rombauts S."/>
            <person name="Zhao P.X."/>
            <person name="Zhou P."/>
            <person name="Barbe V."/>
            <person name="Bardou P."/>
            <person name="Bechner M."/>
            <person name="Bellec A."/>
            <person name="Berger A."/>
            <person name="Berges H."/>
            <person name="Bidwell S."/>
            <person name="Bisseling T."/>
            <person name="Choisne N."/>
            <person name="Couloux A."/>
            <person name="Denny R."/>
            <person name="Deshpande S."/>
            <person name="Dai X."/>
            <person name="Doyle J.J."/>
            <person name="Dudez A.M."/>
            <person name="Farmer A.D."/>
            <person name="Fouteau S."/>
            <person name="Franken C."/>
            <person name="Gibelin C."/>
            <person name="Gish J."/>
            <person name="Goldstein S."/>
            <person name="Gonzalez A.J."/>
            <person name="Green P.J."/>
            <person name="Hallab A."/>
            <person name="Hartog M."/>
            <person name="Hua A."/>
            <person name="Humphray S.J."/>
            <person name="Jeong D.H."/>
            <person name="Jing Y."/>
            <person name="Jocker A."/>
            <person name="Kenton S.M."/>
            <person name="Kim D.J."/>
            <person name="Klee K."/>
            <person name="Lai H."/>
            <person name="Lang C."/>
            <person name="Lin S."/>
            <person name="Macmil S.L."/>
            <person name="Magdelenat G."/>
            <person name="Matthews L."/>
            <person name="McCorrison J."/>
            <person name="Monaghan E.L."/>
            <person name="Mun J.H."/>
            <person name="Najar F.Z."/>
            <person name="Nicholson C."/>
            <person name="Noirot C."/>
            <person name="O'Bleness M."/>
            <person name="Paule C.R."/>
            <person name="Poulain J."/>
            <person name="Prion F."/>
            <person name="Qin B."/>
            <person name="Qu C."/>
            <person name="Retzel E.F."/>
            <person name="Riddle C."/>
            <person name="Sallet E."/>
            <person name="Samain S."/>
            <person name="Samson N."/>
            <person name="Sanders I."/>
            <person name="Saurat O."/>
            <person name="Scarpelli C."/>
            <person name="Schiex T."/>
            <person name="Segurens B."/>
            <person name="Severin A.J."/>
            <person name="Sherrier D.J."/>
            <person name="Shi R."/>
            <person name="Sims S."/>
            <person name="Singer S.R."/>
            <person name="Sinharoy S."/>
            <person name="Sterck L."/>
            <person name="Viollet A."/>
            <person name="Wang B.B."/>
            <person name="Wang K."/>
            <person name="Wang M."/>
            <person name="Wang X."/>
            <person name="Warfsmann J."/>
            <person name="Weissenbach J."/>
            <person name="White D.D."/>
            <person name="White J.D."/>
            <person name="Wiley G.B."/>
            <person name="Wincker P."/>
            <person name="Xing Y."/>
            <person name="Yang L."/>
            <person name="Yao Z."/>
            <person name="Ying F."/>
            <person name="Zhai J."/>
            <person name="Zhou L."/>
            <person name="Zuber A."/>
            <person name="Denarie J."/>
            <person name="Dixon R.A."/>
            <person name="May G.D."/>
            <person name="Schwartz D.C."/>
            <person name="Rogers J."/>
            <person name="Quetier F."/>
            <person name="Town C.D."/>
            <person name="Roe B.A."/>
        </authorList>
    </citation>
    <scope>NUCLEOTIDE SEQUENCE [LARGE SCALE GENOMIC DNA]</scope>
    <source>
        <strain evidence="1">A17</strain>
        <strain evidence="2 3">cv. Jemalong A17</strain>
    </source>
</reference>
<dbReference type="AlphaFoldDB" id="A0A072U034"/>
<protein>
    <submittedName>
        <fullName evidence="1 2">Uncharacterized protein</fullName>
    </submittedName>
</protein>
<dbReference type="EMBL" id="CM001223">
    <property type="protein sequence ID" value="KEH22478.1"/>
    <property type="molecule type" value="Genomic_DNA"/>
</dbReference>
<dbReference type="Proteomes" id="UP000002051">
    <property type="component" value="Unassembled WGS sequence"/>
</dbReference>
<sequence length="209" mass="23371">MHKSQGGIGFKDLSAFNLAILGKQARKFLSESQSFVSRIFKARYFPSKSFLDASIGRNPSYVWRSILRSLFIVHGGARWSIGSGATIPILHAPWLANGESIDGNIAGGLYVRDFNVQSLLSEHIIHDRLIWKAESNGCYSVRSAYNICVEELIDVSHLRRPEIEDKNMIPPSQKLGMARATSHTDVPTPRISFVVFCFMDKLPVSLFLT</sequence>
<organism evidence="1 3">
    <name type="scientific">Medicago truncatula</name>
    <name type="common">Barrel medic</name>
    <name type="synonym">Medicago tribuloides</name>
    <dbReference type="NCBI Taxonomy" id="3880"/>
    <lineage>
        <taxon>Eukaryota</taxon>
        <taxon>Viridiplantae</taxon>
        <taxon>Streptophyta</taxon>
        <taxon>Embryophyta</taxon>
        <taxon>Tracheophyta</taxon>
        <taxon>Spermatophyta</taxon>
        <taxon>Magnoliopsida</taxon>
        <taxon>eudicotyledons</taxon>
        <taxon>Gunneridae</taxon>
        <taxon>Pentapetalae</taxon>
        <taxon>rosids</taxon>
        <taxon>fabids</taxon>
        <taxon>Fabales</taxon>
        <taxon>Fabaceae</taxon>
        <taxon>Papilionoideae</taxon>
        <taxon>50 kb inversion clade</taxon>
        <taxon>NPAAA clade</taxon>
        <taxon>Hologalegina</taxon>
        <taxon>IRL clade</taxon>
        <taxon>Trifolieae</taxon>
        <taxon>Medicago</taxon>
    </lineage>
</organism>
<accession>A0A072U034</accession>
<dbReference type="HOGENOM" id="CLU_1363481_0_0_1"/>
<dbReference type="STRING" id="3880.A0A072U034"/>
<keyword evidence="3" id="KW-1185">Reference proteome</keyword>
<proteinExistence type="predicted"/>
<evidence type="ECO:0000313" key="3">
    <source>
        <dbReference type="Proteomes" id="UP000002051"/>
    </source>
</evidence>
<gene>
    <name evidence="1" type="ordered locus">MTR_7g451250</name>
</gene>
<evidence type="ECO:0000313" key="2">
    <source>
        <dbReference type="EnsemblPlants" id="KEH22478"/>
    </source>
</evidence>
<evidence type="ECO:0000313" key="1">
    <source>
        <dbReference type="EMBL" id="KEH22478.1"/>
    </source>
</evidence>
<dbReference type="EnsemblPlants" id="KEH22478">
    <property type="protein sequence ID" value="KEH22478"/>
    <property type="gene ID" value="MTR_7g451250"/>
</dbReference>
<name>A0A072U034_MEDTR</name>
<reference evidence="2" key="3">
    <citation type="submission" date="2015-04" db="UniProtKB">
        <authorList>
            <consortium name="EnsemblPlants"/>
        </authorList>
    </citation>
    <scope>IDENTIFICATION</scope>
    <source>
        <strain evidence="2">cv. Jemalong A17</strain>
    </source>
</reference>
<reference evidence="1 3" key="2">
    <citation type="journal article" date="2014" name="BMC Genomics">
        <title>An improved genome release (version Mt4.0) for the model legume Medicago truncatula.</title>
        <authorList>
            <person name="Tang H."/>
            <person name="Krishnakumar V."/>
            <person name="Bidwell S."/>
            <person name="Rosen B."/>
            <person name="Chan A."/>
            <person name="Zhou S."/>
            <person name="Gentzbittel L."/>
            <person name="Childs K.L."/>
            <person name="Yandell M."/>
            <person name="Gundlach H."/>
            <person name="Mayer K.F."/>
            <person name="Schwartz D.C."/>
            <person name="Town C.D."/>
        </authorList>
    </citation>
    <scope>GENOME REANNOTATION</scope>
    <source>
        <strain evidence="1">A17</strain>
        <strain evidence="2 3">cv. Jemalong A17</strain>
    </source>
</reference>